<name>A0ABN2C1K9_9MICO</name>
<keyword evidence="1" id="KW-0812">Transmembrane</keyword>
<feature type="transmembrane region" description="Helical" evidence="1">
    <location>
        <begin position="49"/>
        <end position="68"/>
    </location>
</feature>
<evidence type="ECO:0000313" key="2">
    <source>
        <dbReference type="EMBL" id="GAA1550059.1"/>
    </source>
</evidence>
<protein>
    <recommendedName>
        <fullName evidence="4">DUF4383 domain-containing protein</fullName>
    </recommendedName>
</protein>
<accession>A0ABN2C1K9</accession>
<reference evidence="2 3" key="1">
    <citation type="journal article" date="2019" name="Int. J. Syst. Evol. Microbiol.">
        <title>The Global Catalogue of Microorganisms (GCM) 10K type strain sequencing project: providing services to taxonomists for standard genome sequencing and annotation.</title>
        <authorList>
            <consortium name="The Broad Institute Genomics Platform"/>
            <consortium name="The Broad Institute Genome Sequencing Center for Infectious Disease"/>
            <person name="Wu L."/>
            <person name="Ma J."/>
        </authorList>
    </citation>
    <scope>NUCLEOTIDE SEQUENCE [LARGE SCALE GENOMIC DNA]</scope>
    <source>
        <strain evidence="2 3">JCM 13319</strain>
    </source>
</reference>
<comment type="caution">
    <text evidence="2">The sequence shown here is derived from an EMBL/GenBank/DDBJ whole genome shotgun (WGS) entry which is preliminary data.</text>
</comment>
<feature type="transmembrane region" description="Helical" evidence="1">
    <location>
        <begin position="74"/>
        <end position="92"/>
    </location>
</feature>
<organism evidence="2 3">
    <name type="scientific">Brevibacterium picturae</name>
    <dbReference type="NCBI Taxonomy" id="260553"/>
    <lineage>
        <taxon>Bacteria</taxon>
        <taxon>Bacillati</taxon>
        <taxon>Actinomycetota</taxon>
        <taxon>Actinomycetes</taxon>
        <taxon>Micrococcales</taxon>
        <taxon>Brevibacteriaceae</taxon>
        <taxon>Brevibacterium</taxon>
    </lineage>
</organism>
<keyword evidence="3" id="KW-1185">Reference proteome</keyword>
<dbReference type="RefSeq" id="WP_346036391.1">
    <property type="nucleotide sequence ID" value="NZ_BAAALY010000012.1"/>
</dbReference>
<dbReference type="Proteomes" id="UP001501791">
    <property type="component" value="Unassembled WGS sequence"/>
</dbReference>
<proteinExistence type="predicted"/>
<feature type="transmembrane region" description="Helical" evidence="1">
    <location>
        <begin position="6"/>
        <end position="28"/>
    </location>
</feature>
<evidence type="ECO:0000256" key="1">
    <source>
        <dbReference type="SAM" id="Phobius"/>
    </source>
</evidence>
<keyword evidence="1" id="KW-1133">Transmembrane helix</keyword>
<evidence type="ECO:0000313" key="3">
    <source>
        <dbReference type="Proteomes" id="UP001501791"/>
    </source>
</evidence>
<feature type="transmembrane region" description="Helical" evidence="1">
    <location>
        <begin position="113"/>
        <end position="133"/>
    </location>
</feature>
<sequence>MNGAMLVRGGLLFFAGVSLMLGGVIFIWPEAFFSWSWVNMGMAYNPHLLLDYGAMNLAVAVFLGGAAVTMNRAFARTALVAYSTWSVAHFFIHLHYRAHFVMHASAGEANLMLAILGLGAALPILLLVLSLVYPGPGDEDDPGFGSRARG</sequence>
<keyword evidence="1" id="KW-0472">Membrane</keyword>
<dbReference type="EMBL" id="BAAALY010000012">
    <property type="protein sequence ID" value="GAA1550059.1"/>
    <property type="molecule type" value="Genomic_DNA"/>
</dbReference>
<evidence type="ECO:0008006" key="4">
    <source>
        <dbReference type="Google" id="ProtNLM"/>
    </source>
</evidence>
<gene>
    <name evidence="2" type="ORF">GCM10009691_25800</name>
</gene>